<dbReference type="OrthoDB" id="1166063at2759"/>
<sequence>MLGIDPNVICHRLVLCVDAKPVVQRKRKTRGNKQKAKEQEMAKLKVDKFIQKVSYTTWLSNVVLVKKHNKKWRMLKNAGPTYQRLMDKVFTNHMGRNLEVYVDYMVVKSTSLEEHIKDLEEI</sequence>
<proteinExistence type="predicted"/>
<dbReference type="PANTHER" id="PTHR24559:SF444">
    <property type="entry name" value="REVERSE TRANSCRIPTASE DOMAIN-CONTAINING PROTEIN"/>
    <property type="match status" value="1"/>
</dbReference>
<dbReference type="InterPro" id="IPR043502">
    <property type="entry name" value="DNA/RNA_pol_sf"/>
</dbReference>
<gene>
    <name evidence="1" type="ORF">CR513_24741</name>
</gene>
<feature type="non-terminal residue" evidence="1">
    <location>
        <position position="1"/>
    </location>
</feature>
<evidence type="ECO:0008006" key="3">
    <source>
        <dbReference type="Google" id="ProtNLM"/>
    </source>
</evidence>
<dbReference type="InterPro" id="IPR043128">
    <property type="entry name" value="Rev_trsase/Diguanyl_cyclase"/>
</dbReference>
<name>A0A371GRE8_MUCPR</name>
<dbReference type="PANTHER" id="PTHR24559">
    <property type="entry name" value="TRANSPOSON TY3-I GAG-POL POLYPROTEIN"/>
    <property type="match status" value="1"/>
</dbReference>
<dbReference type="Proteomes" id="UP000257109">
    <property type="component" value="Unassembled WGS sequence"/>
</dbReference>
<dbReference type="AlphaFoldDB" id="A0A371GRE8"/>
<dbReference type="InterPro" id="IPR053134">
    <property type="entry name" value="RNA-dir_DNA_polymerase"/>
</dbReference>
<evidence type="ECO:0000313" key="1">
    <source>
        <dbReference type="EMBL" id="RDX93056.1"/>
    </source>
</evidence>
<dbReference type="Gene3D" id="3.10.10.10">
    <property type="entry name" value="HIV Type 1 Reverse Transcriptase, subunit A, domain 1"/>
    <property type="match status" value="1"/>
</dbReference>
<evidence type="ECO:0000313" key="2">
    <source>
        <dbReference type="Proteomes" id="UP000257109"/>
    </source>
</evidence>
<protein>
    <recommendedName>
        <fullName evidence="3">Reverse transcriptase domain-containing protein</fullName>
    </recommendedName>
</protein>
<reference evidence="1" key="1">
    <citation type="submission" date="2018-05" db="EMBL/GenBank/DDBJ databases">
        <title>Draft genome of Mucuna pruriens seed.</title>
        <authorList>
            <person name="Nnadi N.E."/>
            <person name="Vos R."/>
            <person name="Hasami M.H."/>
            <person name="Devisetty U.K."/>
            <person name="Aguiy J.C."/>
        </authorList>
    </citation>
    <scope>NUCLEOTIDE SEQUENCE [LARGE SCALE GENOMIC DNA]</scope>
    <source>
        <strain evidence="1">JCA_2017</strain>
    </source>
</reference>
<dbReference type="EMBL" id="QJKJ01004710">
    <property type="protein sequence ID" value="RDX93056.1"/>
    <property type="molecule type" value="Genomic_DNA"/>
</dbReference>
<dbReference type="SUPFAM" id="SSF56672">
    <property type="entry name" value="DNA/RNA polymerases"/>
    <property type="match status" value="1"/>
</dbReference>
<accession>A0A371GRE8</accession>
<comment type="caution">
    <text evidence="1">The sequence shown here is derived from an EMBL/GenBank/DDBJ whole genome shotgun (WGS) entry which is preliminary data.</text>
</comment>
<organism evidence="1 2">
    <name type="scientific">Mucuna pruriens</name>
    <name type="common">Velvet bean</name>
    <name type="synonym">Dolichos pruriens</name>
    <dbReference type="NCBI Taxonomy" id="157652"/>
    <lineage>
        <taxon>Eukaryota</taxon>
        <taxon>Viridiplantae</taxon>
        <taxon>Streptophyta</taxon>
        <taxon>Embryophyta</taxon>
        <taxon>Tracheophyta</taxon>
        <taxon>Spermatophyta</taxon>
        <taxon>Magnoliopsida</taxon>
        <taxon>eudicotyledons</taxon>
        <taxon>Gunneridae</taxon>
        <taxon>Pentapetalae</taxon>
        <taxon>rosids</taxon>
        <taxon>fabids</taxon>
        <taxon>Fabales</taxon>
        <taxon>Fabaceae</taxon>
        <taxon>Papilionoideae</taxon>
        <taxon>50 kb inversion clade</taxon>
        <taxon>NPAAA clade</taxon>
        <taxon>indigoferoid/millettioid clade</taxon>
        <taxon>Phaseoleae</taxon>
        <taxon>Mucuna</taxon>
    </lineage>
</organism>
<keyword evidence="2" id="KW-1185">Reference proteome</keyword>
<dbReference type="Gene3D" id="3.30.70.270">
    <property type="match status" value="1"/>
</dbReference>